<feature type="non-terminal residue" evidence="1">
    <location>
        <position position="556"/>
    </location>
</feature>
<dbReference type="InterPro" id="IPR051418">
    <property type="entry name" value="Spondin/Thrombospondin_T1"/>
</dbReference>
<dbReference type="PANTHER" id="PTHR11311">
    <property type="entry name" value="SPONDIN"/>
    <property type="match status" value="1"/>
</dbReference>
<sequence length="556" mass="63729">TKYINCIVQFQINRIKINNILVCCHINKLLPENQKCWNSVMRNVECKPKDECHVFTWKTSDWTDCIPQKGTCGKGIRLRNVTCYDLTNAKEVPDHRCYKHHGETLEENCKVRCPVNCLTSEFSEWIPCPSGCVYDGKSIPFQHRERHTIRSAQWGGKGCPDGDLVRLCNMPPCDDYRWVDESWSKCILYSRKNRCGVGIQIRNVTCQTKSGKIVPEYHCLQFNHIAPVTHRECHVKCGQVCPLSEWSQFSHCIEKCGGYKTRTRTAVAGIKMNRVCEWHSLSEKLPCVCTDYTAIGLGNWSSCILEGNHTNGISHTCGAGIKIQSIVCVDDMGRKYSWSHCSKIEYFKEACYVECPTKCSFSHWSSWSDCDVENCGTSQQKRTRTIIALYGDDGKTCPPVEPDRLEETRPCELGCINYIWEVTGTTPCDTGDVPCGEGKQISSFRCINMETRLEVNTSLCDPKHRPLRTVVCFVACEKDCVLSLWSDWSNCKQCTRSGSTHRQRRRRELLRKPETLGYKCPRMIEQRDCILNSNCFTFSWRMGSWSSCILKKRQLC</sequence>
<protein>
    <recommendedName>
        <fullName evidence="3">Thrombospondin type 1 domain containing 7B</fullName>
    </recommendedName>
</protein>
<evidence type="ECO:0000313" key="1">
    <source>
        <dbReference type="EMBL" id="CAH1774569.1"/>
    </source>
</evidence>
<accession>A0A8S4N018</accession>
<dbReference type="InterPro" id="IPR036383">
    <property type="entry name" value="TSP1_rpt_sf"/>
</dbReference>
<name>A0A8S4N018_OWEFU</name>
<dbReference type="Proteomes" id="UP000749559">
    <property type="component" value="Unassembled WGS sequence"/>
</dbReference>
<dbReference type="Pfam" id="PF00090">
    <property type="entry name" value="TSP_1"/>
    <property type="match status" value="2"/>
</dbReference>
<gene>
    <name evidence="1" type="ORF">OFUS_LOCUS2002</name>
</gene>
<dbReference type="EMBL" id="CAIIXF020000001">
    <property type="protein sequence ID" value="CAH1774569.1"/>
    <property type="molecule type" value="Genomic_DNA"/>
</dbReference>
<reference evidence="1" key="1">
    <citation type="submission" date="2022-03" db="EMBL/GenBank/DDBJ databases">
        <authorList>
            <person name="Martin C."/>
        </authorList>
    </citation>
    <scope>NUCLEOTIDE SEQUENCE</scope>
</reference>
<evidence type="ECO:0000313" key="2">
    <source>
        <dbReference type="Proteomes" id="UP000749559"/>
    </source>
</evidence>
<dbReference type="PANTHER" id="PTHR11311:SF15">
    <property type="entry name" value="SPONDIN-2"/>
    <property type="match status" value="1"/>
</dbReference>
<dbReference type="SMART" id="SM00209">
    <property type="entry name" value="TSP1"/>
    <property type="match status" value="5"/>
</dbReference>
<dbReference type="Gene3D" id="2.20.100.10">
    <property type="entry name" value="Thrombospondin type-1 (TSP1) repeat"/>
    <property type="match status" value="4"/>
</dbReference>
<proteinExistence type="predicted"/>
<dbReference type="OrthoDB" id="5814848at2759"/>
<dbReference type="SUPFAM" id="SSF82895">
    <property type="entry name" value="TSP-1 type 1 repeat"/>
    <property type="match status" value="4"/>
</dbReference>
<organism evidence="1 2">
    <name type="scientific">Owenia fusiformis</name>
    <name type="common">Polychaete worm</name>
    <dbReference type="NCBI Taxonomy" id="6347"/>
    <lineage>
        <taxon>Eukaryota</taxon>
        <taxon>Metazoa</taxon>
        <taxon>Spiralia</taxon>
        <taxon>Lophotrochozoa</taxon>
        <taxon>Annelida</taxon>
        <taxon>Polychaeta</taxon>
        <taxon>Sedentaria</taxon>
        <taxon>Canalipalpata</taxon>
        <taxon>Sabellida</taxon>
        <taxon>Oweniida</taxon>
        <taxon>Oweniidae</taxon>
        <taxon>Owenia</taxon>
    </lineage>
</organism>
<dbReference type="AlphaFoldDB" id="A0A8S4N018"/>
<dbReference type="Pfam" id="PF19030">
    <property type="entry name" value="TSP1_ADAMTS"/>
    <property type="match status" value="1"/>
</dbReference>
<evidence type="ECO:0008006" key="3">
    <source>
        <dbReference type="Google" id="ProtNLM"/>
    </source>
</evidence>
<keyword evidence="2" id="KW-1185">Reference proteome</keyword>
<feature type="non-terminal residue" evidence="1">
    <location>
        <position position="1"/>
    </location>
</feature>
<comment type="caution">
    <text evidence="1">The sequence shown here is derived from an EMBL/GenBank/DDBJ whole genome shotgun (WGS) entry which is preliminary data.</text>
</comment>
<dbReference type="PROSITE" id="PS50092">
    <property type="entry name" value="TSP1"/>
    <property type="match status" value="3"/>
</dbReference>
<dbReference type="InterPro" id="IPR000884">
    <property type="entry name" value="TSP1_rpt"/>
</dbReference>